<gene>
    <name evidence="1" type="ORF">LCY76_03045</name>
</gene>
<dbReference type="AlphaFoldDB" id="A0A9X1X9T2"/>
<sequence>MITLCSHSELKEAKESLENLERKYPSLYEKWVHIINLTRALQFKYQYMGCLIMNEDCRRYSPEFVQGSVIRLYKSEIEKLLSDTDIEALRKTISSCPNAGYAKISLLALGRTPQSLVGTSAIIS</sequence>
<comment type="caution">
    <text evidence="1">The sequence shown here is derived from an EMBL/GenBank/DDBJ whole genome shotgun (WGS) entry which is preliminary data.</text>
</comment>
<dbReference type="Proteomes" id="UP001139011">
    <property type="component" value="Unassembled WGS sequence"/>
</dbReference>
<dbReference type="RefSeq" id="WP_248251409.1">
    <property type="nucleotide sequence ID" value="NZ_JAIWJX010000002.1"/>
</dbReference>
<name>A0A9X1X9T2_9BACL</name>
<proteinExistence type="predicted"/>
<accession>A0A9X1X9T2</accession>
<keyword evidence="2" id="KW-1185">Reference proteome</keyword>
<reference evidence="1" key="1">
    <citation type="submission" date="2021-09" db="EMBL/GenBank/DDBJ databases">
        <title>Genome analysis of Fictibacillus sp. KIGAM418 isolated from marine sediment.</title>
        <authorList>
            <person name="Seo M.-J."/>
            <person name="Cho E.-S."/>
            <person name="Hwang C.Y."/>
        </authorList>
    </citation>
    <scope>NUCLEOTIDE SEQUENCE</scope>
    <source>
        <strain evidence="1">KIGAM418</strain>
    </source>
</reference>
<evidence type="ECO:0000313" key="1">
    <source>
        <dbReference type="EMBL" id="MCK6255600.1"/>
    </source>
</evidence>
<evidence type="ECO:0000313" key="2">
    <source>
        <dbReference type="Proteomes" id="UP001139011"/>
    </source>
</evidence>
<dbReference type="EMBL" id="JAIWJX010000002">
    <property type="protein sequence ID" value="MCK6255600.1"/>
    <property type="molecule type" value="Genomic_DNA"/>
</dbReference>
<organism evidence="1 2">
    <name type="scientific">Fictibacillus marinisediminis</name>
    <dbReference type="NCBI Taxonomy" id="2878389"/>
    <lineage>
        <taxon>Bacteria</taxon>
        <taxon>Bacillati</taxon>
        <taxon>Bacillota</taxon>
        <taxon>Bacilli</taxon>
        <taxon>Bacillales</taxon>
        <taxon>Fictibacillaceae</taxon>
        <taxon>Fictibacillus</taxon>
    </lineage>
</organism>
<protein>
    <submittedName>
        <fullName evidence="1">Uncharacterized protein</fullName>
    </submittedName>
</protein>